<evidence type="ECO:0000256" key="1">
    <source>
        <dbReference type="SAM" id="Phobius"/>
    </source>
</evidence>
<dbReference type="InterPro" id="IPR025101">
    <property type="entry name" value="DUF4012"/>
</dbReference>
<dbReference type="Pfam" id="PF13196">
    <property type="entry name" value="DUF4012"/>
    <property type="match status" value="2"/>
</dbReference>
<feature type="transmembrane region" description="Helical" evidence="1">
    <location>
        <begin position="33"/>
        <end position="52"/>
    </location>
</feature>
<evidence type="ECO:0000313" key="3">
    <source>
        <dbReference type="Proteomes" id="UP000178323"/>
    </source>
</evidence>
<comment type="caution">
    <text evidence="2">The sequence shown here is derived from an EMBL/GenBank/DDBJ whole genome shotgun (WGS) entry which is preliminary data.</text>
</comment>
<dbReference type="AlphaFoldDB" id="A0A1F5S3J9"/>
<keyword evidence="1" id="KW-0812">Transmembrane</keyword>
<dbReference type="EMBL" id="MFFS01000074">
    <property type="protein sequence ID" value="OGF21003.1"/>
    <property type="molecule type" value="Genomic_DNA"/>
</dbReference>
<protein>
    <recommendedName>
        <fullName evidence="4">DUF4012 domain-containing protein</fullName>
    </recommendedName>
</protein>
<keyword evidence="1" id="KW-0472">Membrane</keyword>
<accession>A0A1F5S3J9</accession>
<gene>
    <name evidence="2" type="ORF">A2Y83_04170</name>
</gene>
<evidence type="ECO:0000313" key="2">
    <source>
        <dbReference type="EMBL" id="OGF21003.1"/>
    </source>
</evidence>
<reference evidence="2 3" key="1">
    <citation type="journal article" date="2016" name="Nat. Commun.">
        <title>Thousands of microbial genomes shed light on interconnected biogeochemical processes in an aquifer system.</title>
        <authorList>
            <person name="Anantharaman K."/>
            <person name="Brown C.T."/>
            <person name="Hug L.A."/>
            <person name="Sharon I."/>
            <person name="Castelle C.J."/>
            <person name="Probst A.J."/>
            <person name="Thomas B.C."/>
            <person name="Singh A."/>
            <person name="Wilkins M.J."/>
            <person name="Karaoz U."/>
            <person name="Brodie E.L."/>
            <person name="Williams K.H."/>
            <person name="Hubbard S.S."/>
            <person name="Banfield J.F."/>
        </authorList>
    </citation>
    <scope>NUCLEOTIDE SEQUENCE [LARGE SCALE GENOMIC DNA]</scope>
</reference>
<dbReference type="Proteomes" id="UP000178323">
    <property type="component" value="Unassembled WGS sequence"/>
</dbReference>
<evidence type="ECO:0008006" key="4">
    <source>
        <dbReference type="Google" id="ProtNLM"/>
    </source>
</evidence>
<name>A0A1F5S3J9_9BACT</name>
<sequence length="673" mass="75590">MPNLFDQTPNPLTTFFSNLFNKIIKGKRKIGKYIAYAAGTIFILAVIIPAKVPFKARTAYNRAMLAKDNLEAAVYYASLEDFSASLKLSRAAEENFYLAENDIRNIGNNFLISKIRFFRSQADDAENLLKAAGNLSSAVSHGASLARDLENLLQGDKKLSFSKFTIEEKKNILKFISSSSSSFEKIKQDLEGASLDLKDLEFRGFLSRIEDEVEELRLKVEGGKELIAKALPMLEIMPVLFGYPERADYLIALQNNDELRPTGGFLGTFSMMGIEYGEIVECATRDIYHMDMPVQDVLHIEPPAPLKRYLGANKWFMRDSNWSPDWPTSAKRVEWFYKTELGLNDDKEGKATLTMSGAPSQVLGAAVRKNGINEISGVIAITPEVITDLLAITGPVYVEGIEYNKDNFVDILQYRVEKGYIKLGIPSWQRKEVISEIYKEIKIKLFDLPPSRWQEVIYAIDGNLRGKNILVSVNDPSAQGVIQAQGYGGEVKKTAGDYIMAVDANMASLKTDGVMEKSIDYKVEEAGDKMIAKLRVNYINKGEFTWKTTRYRTYTRVYVPKGAKLIRAEGALGNTEIYEELGKTCFAAFISIEPGKTGSLYFEYELPDYVHDGEQYELYIQKQPGNNTGLNLNLDFSREIQNYDGEILGGTAYGSKVEYSGDLSEDRVFRVAF</sequence>
<keyword evidence="1" id="KW-1133">Transmembrane helix</keyword>
<organism evidence="2 3">
    <name type="scientific">Candidatus Falkowbacteria bacterium RBG_13_39_14</name>
    <dbReference type="NCBI Taxonomy" id="1797985"/>
    <lineage>
        <taxon>Bacteria</taxon>
        <taxon>Candidatus Falkowiibacteriota</taxon>
    </lineage>
</organism>
<dbReference type="STRING" id="1797985.A2Y83_04170"/>
<proteinExistence type="predicted"/>